<evidence type="ECO:0000313" key="5">
    <source>
        <dbReference type="Proteomes" id="UP000247536"/>
    </source>
</evidence>
<name>A0ABX5NWH1_9HYPH</name>
<evidence type="ECO:0000313" key="4">
    <source>
        <dbReference type="EMBL" id="PYB76964.1"/>
    </source>
</evidence>
<feature type="domain" description="Peptidoglycan binding-like" evidence="3">
    <location>
        <begin position="157"/>
        <end position="211"/>
    </location>
</feature>
<protein>
    <submittedName>
        <fullName evidence="4">Peptidoglycan-binding protein</fullName>
    </submittedName>
</protein>
<gene>
    <name evidence="4" type="ORF">DMY87_00800</name>
</gene>
<evidence type="ECO:0000256" key="1">
    <source>
        <dbReference type="SAM" id="MobiDB-lite"/>
    </source>
</evidence>
<dbReference type="InterPro" id="IPR036365">
    <property type="entry name" value="PGBD-like_sf"/>
</dbReference>
<dbReference type="Pfam" id="PF01471">
    <property type="entry name" value="PG_binding_1"/>
    <property type="match status" value="2"/>
</dbReference>
<keyword evidence="2" id="KW-0472">Membrane</keyword>
<comment type="caution">
    <text evidence="4">The sequence shown here is derived from an EMBL/GenBank/DDBJ whole genome shotgun (WGS) entry which is preliminary data.</text>
</comment>
<reference evidence="4 5" key="1">
    <citation type="submission" date="2018-06" db="EMBL/GenBank/DDBJ databases">
        <title>Rhizobium wuzhouense sp. nov., isolated from roots of Oryza officinalis.</title>
        <authorList>
            <person name="Yuan T."/>
        </authorList>
    </citation>
    <scope>NUCLEOTIDE SEQUENCE [LARGE SCALE GENOMIC DNA]</scope>
    <source>
        <strain evidence="4 5">W44</strain>
    </source>
</reference>
<feature type="transmembrane region" description="Helical" evidence="2">
    <location>
        <begin position="40"/>
        <end position="60"/>
    </location>
</feature>
<organism evidence="4 5">
    <name type="scientific">Rhizobium wuzhouense</name>
    <dbReference type="NCBI Taxonomy" id="1986026"/>
    <lineage>
        <taxon>Bacteria</taxon>
        <taxon>Pseudomonadati</taxon>
        <taxon>Pseudomonadota</taxon>
        <taxon>Alphaproteobacteria</taxon>
        <taxon>Hyphomicrobiales</taxon>
        <taxon>Rhizobiaceae</taxon>
        <taxon>Rhizobium/Agrobacterium group</taxon>
        <taxon>Rhizobium</taxon>
    </lineage>
</organism>
<feature type="region of interest" description="Disordered" evidence="1">
    <location>
        <begin position="249"/>
        <end position="270"/>
    </location>
</feature>
<dbReference type="EMBL" id="QJRY01000001">
    <property type="protein sequence ID" value="PYB76964.1"/>
    <property type="molecule type" value="Genomic_DNA"/>
</dbReference>
<feature type="region of interest" description="Disordered" evidence="1">
    <location>
        <begin position="106"/>
        <end position="143"/>
    </location>
</feature>
<feature type="compositionally biased region" description="Low complexity" evidence="1">
    <location>
        <begin position="112"/>
        <end position="128"/>
    </location>
</feature>
<sequence length="352" mass="36954">MTKRKRKSPEKRKPALRALSLLLGCGTALARLAGRYPRSVTGVTLFSLIFGTVAANALWYQPGQHPSPFLRTRDASDFTALAGMPKSPLLKAHDPDTVTTFKIEREGEGATEGDAAAAPADESASPRPVATNAPPPGVPKASLPAAQLPAAASETAALIRQVQAELLRRGLYQGEPDGVVGPRTETAIAVFQKTVGMPADGLVSPELIAALALDRNVTAAVPAQRPAPEISGPAEDPVAAAIRSAETRVVTAPRRPVTAPGKVSAPATLPPQDVKPAIDQPTPVQQASFDPGLVMEIQRGLSNMAYKDVTIDGVPGEQTRAAIRRFERHYQLPETGEPSAAVLKKLRSIGAL</sequence>
<dbReference type="SUPFAM" id="SSF47090">
    <property type="entry name" value="PGBD-like"/>
    <property type="match status" value="2"/>
</dbReference>
<dbReference type="InterPro" id="IPR036366">
    <property type="entry name" value="PGBDSf"/>
</dbReference>
<feature type="domain" description="Peptidoglycan binding-like" evidence="3">
    <location>
        <begin position="294"/>
        <end position="346"/>
    </location>
</feature>
<keyword evidence="2" id="KW-0812">Transmembrane</keyword>
<dbReference type="Proteomes" id="UP000247536">
    <property type="component" value="Unassembled WGS sequence"/>
</dbReference>
<proteinExistence type="predicted"/>
<keyword evidence="2" id="KW-1133">Transmembrane helix</keyword>
<evidence type="ECO:0000256" key="2">
    <source>
        <dbReference type="SAM" id="Phobius"/>
    </source>
</evidence>
<keyword evidence="5" id="KW-1185">Reference proteome</keyword>
<accession>A0ABX5NWH1</accession>
<dbReference type="InterPro" id="IPR002477">
    <property type="entry name" value="Peptidoglycan-bd-like"/>
</dbReference>
<dbReference type="Gene3D" id="1.10.101.10">
    <property type="entry name" value="PGBD-like superfamily/PGBD"/>
    <property type="match status" value="2"/>
</dbReference>
<dbReference type="RefSeq" id="WP_110789397.1">
    <property type="nucleotide sequence ID" value="NZ_QJRY01000001.1"/>
</dbReference>
<evidence type="ECO:0000259" key="3">
    <source>
        <dbReference type="Pfam" id="PF01471"/>
    </source>
</evidence>